<dbReference type="EMBL" id="CP001848">
    <property type="protein sequence ID" value="ADB18257.1"/>
    <property type="molecule type" value="Genomic_DNA"/>
</dbReference>
<evidence type="ECO:0000313" key="4">
    <source>
        <dbReference type="Proteomes" id="UP000001887"/>
    </source>
</evidence>
<evidence type="ECO:0000313" key="3">
    <source>
        <dbReference type="EMBL" id="ADB18257.1"/>
    </source>
</evidence>
<accession>D2QZ65</accession>
<sequence>MSTATAVSPTSFADAHLSRAVISSVENALSMCGASARCVGLSIVPGRDSGKVTGLIGVHGRVSGFITVAMAERVAIHTVEGLLQDRYGALTPQVVDGAGEITNIIVGGIKSSLAGTPWAFSQITVPSVIIGGGYQIAYAKGLEFLCATFEHADEHAIMLEDRILQVSISLLRL</sequence>
<proteinExistence type="predicted"/>
<reference evidence="3 4" key="1">
    <citation type="journal article" date="2009" name="Stand. Genomic Sci.">
        <title>Complete genome sequence of Pirellula staleyi type strain (ATCC 27377).</title>
        <authorList>
            <person name="Clum A."/>
            <person name="Tindall B.J."/>
            <person name="Sikorski J."/>
            <person name="Ivanova N."/>
            <person name="Mavrommatis K."/>
            <person name="Lucas S."/>
            <person name="Glavina del Rio T."/>
            <person name="Nolan M."/>
            <person name="Chen F."/>
            <person name="Tice H."/>
            <person name="Pitluck S."/>
            <person name="Cheng J.F."/>
            <person name="Chertkov O."/>
            <person name="Brettin T."/>
            <person name="Han C."/>
            <person name="Detter J.C."/>
            <person name="Kuske C."/>
            <person name="Bruce D."/>
            <person name="Goodwin L."/>
            <person name="Ovchinikova G."/>
            <person name="Pati A."/>
            <person name="Mikhailova N."/>
            <person name="Chen A."/>
            <person name="Palaniappan K."/>
            <person name="Land M."/>
            <person name="Hauser L."/>
            <person name="Chang Y.J."/>
            <person name="Jeffries C.D."/>
            <person name="Chain P."/>
            <person name="Rohde M."/>
            <person name="Goker M."/>
            <person name="Bristow J."/>
            <person name="Eisen J.A."/>
            <person name="Markowitz V."/>
            <person name="Hugenholtz P."/>
            <person name="Kyrpides N.C."/>
            <person name="Klenk H.P."/>
            <person name="Lapidus A."/>
        </authorList>
    </citation>
    <scope>NUCLEOTIDE SEQUENCE [LARGE SCALE GENOMIC DNA]</scope>
    <source>
        <strain evidence="4">ATCC 27377 / DSM 6068 / ICPB 4128</strain>
    </source>
</reference>
<dbReference type="AlphaFoldDB" id="D2QZ65"/>
<protein>
    <recommendedName>
        <fullName evidence="2">Chemotaxis phosphatase CheX-like domain-containing protein</fullName>
    </recommendedName>
</protein>
<organism evidence="3 4">
    <name type="scientific">Pirellula staleyi (strain ATCC 27377 / DSM 6068 / ICPB 4128)</name>
    <name type="common">Pirella staleyi</name>
    <dbReference type="NCBI Taxonomy" id="530564"/>
    <lineage>
        <taxon>Bacteria</taxon>
        <taxon>Pseudomonadati</taxon>
        <taxon>Planctomycetota</taxon>
        <taxon>Planctomycetia</taxon>
        <taxon>Pirellulales</taxon>
        <taxon>Pirellulaceae</taxon>
        <taxon>Pirellula</taxon>
    </lineage>
</organism>
<evidence type="ECO:0000259" key="2">
    <source>
        <dbReference type="Pfam" id="PF13690"/>
    </source>
</evidence>
<dbReference type="STRING" id="530564.Psta_3596"/>
<evidence type="ECO:0000256" key="1">
    <source>
        <dbReference type="ARBA" id="ARBA00022500"/>
    </source>
</evidence>
<dbReference type="SUPFAM" id="SSF103039">
    <property type="entry name" value="CheC-like"/>
    <property type="match status" value="1"/>
</dbReference>
<dbReference type="InterPro" id="IPR028976">
    <property type="entry name" value="CheC-like_sf"/>
</dbReference>
<dbReference type="Proteomes" id="UP000001887">
    <property type="component" value="Chromosome"/>
</dbReference>
<keyword evidence="4" id="KW-1185">Reference proteome</keyword>
<dbReference type="GO" id="GO:0006935">
    <property type="term" value="P:chemotaxis"/>
    <property type="evidence" value="ECO:0007669"/>
    <property type="project" value="UniProtKB-KW"/>
</dbReference>
<dbReference type="KEGG" id="psl:Psta_3596"/>
<dbReference type="Gene3D" id="3.40.1550.10">
    <property type="entry name" value="CheC-like"/>
    <property type="match status" value="1"/>
</dbReference>
<gene>
    <name evidence="3" type="ordered locus">Psta_3596</name>
</gene>
<dbReference type="InterPro" id="IPR028051">
    <property type="entry name" value="CheX-like_dom"/>
</dbReference>
<keyword evidence="1" id="KW-0145">Chemotaxis</keyword>
<name>D2QZ65_PIRSD</name>
<dbReference type="Pfam" id="PF13690">
    <property type="entry name" value="CheX"/>
    <property type="match status" value="1"/>
</dbReference>
<feature type="domain" description="Chemotaxis phosphatase CheX-like" evidence="2">
    <location>
        <begin position="52"/>
        <end position="150"/>
    </location>
</feature>
<dbReference type="eggNOG" id="COG1406">
    <property type="taxonomic scope" value="Bacteria"/>
</dbReference>
<dbReference type="HOGENOM" id="CLU_1546209_0_0_0"/>
<dbReference type="OrthoDB" id="275040at2"/>